<comment type="caution">
    <text evidence="2">The sequence shown here is derived from an EMBL/GenBank/DDBJ whole genome shotgun (WGS) entry which is preliminary data.</text>
</comment>
<gene>
    <name evidence="2" type="ORF">FYJ84_10770</name>
</gene>
<feature type="compositionally biased region" description="Low complexity" evidence="1">
    <location>
        <begin position="1"/>
        <end position="26"/>
    </location>
</feature>
<evidence type="ECO:0000313" key="2">
    <source>
        <dbReference type="EMBL" id="MSU09462.1"/>
    </source>
</evidence>
<protein>
    <submittedName>
        <fullName evidence="2">Uncharacterized protein</fullName>
    </submittedName>
</protein>
<dbReference type="RefSeq" id="WP_154407634.1">
    <property type="nucleotide sequence ID" value="NZ_VUNR01000024.1"/>
</dbReference>
<reference evidence="2 3" key="1">
    <citation type="submission" date="2019-08" db="EMBL/GenBank/DDBJ databases">
        <title>In-depth cultivation of the pig gut microbiome towards novel bacterial diversity and tailored functional studies.</title>
        <authorList>
            <person name="Wylensek D."/>
            <person name="Hitch T.C.A."/>
            <person name="Clavel T."/>
        </authorList>
    </citation>
    <scope>NUCLEOTIDE SEQUENCE [LARGE SCALE GENOMIC DNA]</scope>
    <source>
        <strain evidence="2 3">WCA-693-APC-5D-A</strain>
    </source>
</reference>
<dbReference type="AlphaFoldDB" id="A0A6I2UK97"/>
<evidence type="ECO:0000256" key="1">
    <source>
        <dbReference type="SAM" id="MobiDB-lite"/>
    </source>
</evidence>
<dbReference type="GeneID" id="96779410"/>
<dbReference type="EMBL" id="VUNR01000024">
    <property type="protein sequence ID" value="MSU09462.1"/>
    <property type="molecule type" value="Genomic_DNA"/>
</dbReference>
<feature type="region of interest" description="Disordered" evidence="1">
    <location>
        <begin position="1"/>
        <end position="41"/>
    </location>
</feature>
<keyword evidence="3" id="KW-1185">Reference proteome</keyword>
<proteinExistence type="predicted"/>
<organism evidence="2 3">
    <name type="scientific">Anaerovibrio slackiae</name>
    <dbReference type="NCBI Taxonomy" id="2652309"/>
    <lineage>
        <taxon>Bacteria</taxon>
        <taxon>Bacillati</taxon>
        <taxon>Bacillota</taxon>
        <taxon>Negativicutes</taxon>
        <taxon>Selenomonadales</taxon>
        <taxon>Selenomonadaceae</taxon>
        <taxon>Anaerovibrio</taxon>
    </lineage>
</organism>
<sequence length="162" mass="18063">MAGTDTDTTNNTGTATGTDTGTSTNTKEAQDSSTKKLIETPHGVQESIKMDLLEMIQEGTEPFEIIYAVARYLETASAERGYAQHIIDNIRTIYGTALGEQKPLADEIAALESRRQRIQDYLDATKKNDTVTEEERARLNFSIKAHERKIERLKGLLVNTEK</sequence>
<feature type="compositionally biased region" description="Basic and acidic residues" evidence="1">
    <location>
        <begin position="28"/>
        <end position="39"/>
    </location>
</feature>
<dbReference type="Proteomes" id="UP000433181">
    <property type="component" value="Unassembled WGS sequence"/>
</dbReference>
<evidence type="ECO:0000313" key="3">
    <source>
        <dbReference type="Proteomes" id="UP000433181"/>
    </source>
</evidence>
<name>A0A6I2UK97_9FIRM</name>
<accession>A0A6I2UK97</accession>